<keyword evidence="8" id="KW-1185">Reference proteome</keyword>
<evidence type="ECO:0000256" key="5">
    <source>
        <dbReference type="ARBA" id="ARBA00023136"/>
    </source>
</evidence>
<keyword evidence="5 6" id="KW-0472">Membrane</keyword>
<comment type="subcellular location">
    <subcellularLocation>
        <location evidence="1">Cell membrane</location>
        <topology evidence="1">Multi-pass membrane protein</topology>
    </subcellularLocation>
</comment>
<sequence length="159" mass="18253">MLISAIAEISSIILSSISMSIKEIAAYAGNKIPNFKDNIDELRQDFALLCDCVESINELFSPLTVFFVPSTFFMFLNNLCCFVVAILDLDPMLSEMRITLSSGCWILMMGINVGYLCCRCQSFKNEIINLRRLLYRLEMETESSDFREQVNFFNDFMLN</sequence>
<reference evidence="7 8" key="1">
    <citation type="submission" date="2020-04" db="EMBL/GenBank/DDBJ databases">
        <authorList>
            <person name="Alioto T."/>
            <person name="Alioto T."/>
            <person name="Gomez Garrido J."/>
        </authorList>
    </citation>
    <scope>NUCLEOTIDE SEQUENCE [LARGE SCALE GENOMIC DNA]</scope>
</reference>
<dbReference type="GO" id="GO:0050909">
    <property type="term" value="P:sensory perception of taste"/>
    <property type="evidence" value="ECO:0007669"/>
    <property type="project" value="InterPro"/>
</dbReference>
<evidence type="ECO:0000256" key="2">
    <source>
        <dbReference type="ARBA" id="ARBA00022475"/>
    </source>
</evidence>
<evidence type="ECO:0000256" key="6">
    <source>
        <dbReference type="SAM" id="Phobius"/>
    </source>
</evidence>
<organism evidence="7 8">
    <name type="scientific">Cloeon dipterum</name>
    <dbReference type="NCBI Taxonomy" id="197152"/>
    <lineage>
        <taxon>Eukaryota</taxon>
        <taxon>Metazoa</taxon>
        <taxon>Ecdysozoa</taxon>
        <taxon>Arthropoda</taxon>
        <taxon>Hexapoda</taxon>
        <taxon>Insecta</taxon>
        <taxon>Pterygota</taxon>
        <taxon>Palaeoptera</taxon>
        <taxon>Ephemeroptera</taxon>
        <taxon>Pisciforma</taxon>
        <taxon>Baetidae</taxon>
        <taxon>Cloeon</taxon>
    </lineage>
</organism>
<dbReference type="Proteomes" id="UP000494165">
    <property type="component" value="Unassembled WGS sequence"/>
</dbReference>
<keyword evidence="3 6" id="KW-0812">Transmembrane</keyword>
<dbReference type="AlphaFoldDB" id="A0A8S1DH56"/>
<evidence type="ECO:0000256" key="3">
    <source>
        <dbReference type="ARBA" id="ARBA00022692"/>
    </source>
</evidence>
<keyword evidence="2" id="KW-1003">Cell membrane</keyword>
<evidence type="ECO:0000313" key="8">
    <source>
        <dbReference type="Proteomes" id="UP000494165"/>
    </source>
</evidence>
<accession>A0A8S1DH56</accession>
<dbReference type="EMBL" id="CADEPI010000240">
    <property type="protein sequence ID" value="CAB3381669.1"/>
    <property type="molecule type" value="Genomic_DNA"/>
</dbReference>
<comment type="caution">
    <text evidence="7">The sequence shown here is derived from an EMBL/GenBank/DDBJ whole genome shotgun (WGS) entry which is preliminary data.</text>
</comment>
<feature type="transmembrane region" description="Helical" evidence="6">
    <location>
        <begin position="63"/>
        <end position="86"/>
    </location>
</feature>
<dbReference type="Pfam" id="PF08395">
    <property type="entry name" value="7tm_7"/>
    <property type="match status" value="1"/>
</dbReference>
<dbReference type="GO" id="GO:0005886">
    <property type="term" value="C:plasma membrane"/>
    <property type="evidence" value="ECO:0007669"/>
    <property type="project" value="UniProtKB-SubCell"/>
</dbReference>
<keyword evidence="4 6" id="KW-1133">Transmembrane helix</keyword>
<dbReference type="InterPro" id="IPR013604">
    <property type="entry name" value="7TM_chemorcpt"/>
</dbReference>
<evidence type="ECO:0000256" key="4">
    <source>
        <dbReference type="ARBA" id="ARBA00022989"/>
    </source>
</evidence>
<protein>
    <submittedName>
        <fullName evidence="7">Uncharacterized protein</fullName>
    </submittedName>
</protein>
<proteinExistence type="predicted"/>
<name>A0A8S1DH56_9INSE</name>
<gene>
    <name evidence="7" type="ORF">CLODIP_2_CD13444</name>
</gene>
<feature type="transmembrane region" description="Helical" evidence="6">
    <location>
        <begin position="98"/>
        <end position="116"/>
    </location>
</feature>
<evidence type="ECO:0000313" key="7">
    <source>
        <dbReference type="EMBL" id="CAB3381669.1"/>
    </source>
</evidence>
<evidence type="ECO:0000256" key="1">
    <source>
        <dbReference type="ARBA" id="ARBA00004651"/>
    </source>
</evidence>